<reference evidence="9" key="2">
    <citation type="submission" date="2020-05" db="UniProtKB">
        <authorList>
            <consortium name="EnsemblMetazoa"/>
        </authorList>
    </citation>
    <scope>IDENTIFICATION</scope>
    <source>
        <strain evidence="9">wikel</strain>
    </source>
</reference>
<gene>
    <name evidence="8" type="ORF">IscW_ISCW007282</name>
</gene>
<dbReference type="InterPro" id="IPR007110">
    <property type="entry name" value="Ig-like_dom"/>
</dbReference>
<keyword evidence="2 5" id="KW-0472">Membrane</keyword>
<comment type="subcellular location">
    <subcellularLocation>
        <location evidence="1">Membrane</location>
        <topology evidence="1">Single-pass membrane protein</topology>
    </subcellularLocation>
</comment>
<dbReference type="Pfam" id="PF13927">
    <property type="entry name" value="Ig_3"/>
    <property type="match status" value="1"/>
</dbReference>
<dbReference type="InterPro" id="IPR003961">
    <property type="entry name" value="FN3_dom"/>
</dbReference>
<dbReference type="InterPro" id="IPR003598">
    <property type="entry name" value="Ig_sub2"/>
</dbReference>
<dbReference type="EMBL" id="ABJB010583912">
    <property type="status" value="NOT_ANNOTATED_CDS"/>
    <property type="molecule type" value="Genomic_DNA"/>
</dbReference>
<evidence type="ECO:0000256" key="1">
    <source>
        <dbReference type="ARBA" id="ARBA00004167"/>
    </source>
</evidence>
<dbReference type="SUPFAM" id="SSF48726">
    <property type="entry name" value="Immunoglobulin"/>
    <property type="match status" value="4"/>
</dbReference>
<dbReference type="Pfam" id="PF08205">
    <property type="entry name" value="C2-set_2"/>
    <property type="match status" value="1"/>
</dbReference>
<dbReference type="PANTHER" id="PTHR23278">
    <property type="entry name" value="SIDESTEP PROTEIN"/>
    <property type="match status" value="1"/>
</dbReference>
<keyword evidence="10" id="KW-1185">Reference proteome</keyword>
<dbReference type="EMBL" id="ABJB010528982">
    <property type="status" value="NOT_ANNOTATED_CDS"/>
    <property type="molecule type" value="Genomic_DNA"/>
</dbReference>
<dbReference type="PaxDb" id="6945-B7PUG9"/>
<dbReference type="STRING" id="6945.B7PUG9"/>
<evidence type="ECO:0000256" key="5">
    <source>
        <dbReference type="SAM" id="Phobius"/>
    </source>
</evidence>
<dbReference type="InterPro" id="IPR013783">
    <property type="entry name" value="Ig-like_fold"/>
</dbReference>
<feature type="region of interest" description="Disordered" evidence="4">
    <location>
        <begin position="552"/>
        <end position="571"/>
    </location>
</feature>
<evidence type="ECO:0000313" key="8">
    <source>
        <dbReference type="EMBL" id="EEC10241.1"/>
    </source>
</evidence>
<dbReference type="SMART" id="SM00408">
    <property type="entry name" value="IGc2"/>
    <property type="match status" value="1"/>
</dbReference>
<dbReference type="InterPro" id="IPR036179">
    <property type="entry name" value="Ig-like_dom_sf"/>
</dbReference>
<dbReference type="SMART" id="SM00409">
    <property type="entry name" value="IG"/>
    <property type="match status" value="2"/>
</dbReference>
<name>B7PUG9_IXOSC</name>
<dbReference type="EMBL" id="ABJB010452842">
    <property type="status" value="NOT_ANNOTATED_CDS"/>
    <property type="molecule type" value="Genomic_DNA"/>
</dbReference>
<dbReference type="PANTHER" id="PTHR23278:SF19">
    <property type="entry name" value="OBSCURIN"/>
    <property type="match status" value="1"/>
</dbReference>
<dbReference type="InParanoid" id="B7PUG9"/>
<evidence type="ECO:0000256" key="3">
    <source>
        <dbReference type="ARBA" id="ARBA00023157"/>
    </source>
</evidence>
<feature type="domain" description="Ig-like" evidence="6">
    <location>
        <begin position="64"/>
        <end position="164"/>
    </location>
</feature>
<evidence type="ECO:0000313" key="9">
    <source>
        <dbReference type="EnsemblMetazoa" id="ISCW007282-PA"/>
    </source>
</evidence>
<dbReference type="VEuPathDB" id="VectorBase:ISCP_005324"/>
<dbReference type="PROSITE" id="PS50835">
    <property type="entry name" value="IG_LIKE"/>
    <property type="match status" value="2"/>
</dbReference>
<dbReference type="VEuPathDB" id="VectorBase:ISCW007282"/>
<keyword evidence="5" id="KW-0812">Transmembrane</keyword>
<feature type="domain" description="Ig-like" evidence="6">
    <location>
        <begin position="167"/>
        <end position="259"/>
    </location>
</feature>
<dbReference type="VEuPathDB" id="VectorBase:ISCP_017294"/>
<dbReference type="SMART" id="SM00060">
    <property type="entry name" value="FN3"/>
    <property type="match status" value="2"/>
</dbReference>
<evidence type="ECO:0000256" key="4">
    <source>
        <dbReference type="SAM" id="MobiDB-lite"/>
    </source>
</evidence>
<feature type="compositionally biased region" description="Polar residues" evidence="4">
    <location>
        <begin position="552"/>
        <end position="566"/>
    </location>
</feature>
<dbReference type="InterPro" id="IPR013162">
    <property type="entry name" value="CD80_C2-set"/>
</dbReference>
<dbReference type="CDD" id="cd00096">
    <property type="entry name" value="Ig"/>
    <property type="match status" value="1"/>
</dbReference>
<dbReference type="Proteomes" id="UP000001555">
    <property type="component" value="Unassembled WGS sequence"/>
</dbReference>
<feature type="domain" description="Fibronectin type-III" evidence="7">
    <location>
        <begin position="374"/>
        <end position="468"/>
    </location>
</feature>
<dbReference type="EMBL" id="ABJB010893865">
    <property type="status" value="NOT_ANNOTATED_CDS"/>
    <property type="molecule type" value="Genomic_DNA"/>
</dbReference>
<evidence type="ECO:0000313" key="10">
    <source>
        <dbReference type="Proteomes" id="UP000001555"/>
    </source>
</evidence>
<dbReference type="GO" id="GO:0016020">
    <property type="term" value="C:membrane"/>
    <property type="evidence" value="ECO:0007669"/>
    <property type="project" value="UniProtKB-SubCell"/>
</dbReference>
<feature type="domain" description="Fibronectin type-III" evidence="7">
    <location>
        <begin position="474"/>
        <end position="568"/>
    </location>
</feature>
<organism>
    <name type="scientific">Ixodes scapularis</name>
    <name type="common">Black-legged tick</name>
    <name type="synonym">Deer tick</name>
    <dbReference type="NCBI Taxonomy" id="6945"/>
    <lineage>
        <taxon>Eukaryota</taxon>
        <taxon>Metazoa</taxon>
        <taxon>Ecdysozoa</taxon>
        <taxon>Arthropoda</taxon>
        <taxon>Chelicerata</taxon>
        <taxon>Arachnida</taxon>
        <taxon>Acari</taxon>
        <taxon>Parasitiformes</taxon>
        <taxon>Ixodida</taxon>
        <taxon>Ixodoidea</taxon>
        <taxon>Ixodidae</taxon>
        <taxon>Ixodinae</taxon>
        <taxon>Ixodes</taxon>
    </lineage>
</organism>
<dbReference type="OrthoDB" id="8825892at2759"/>
<dbReference type="SUPFAM" id="SSF49265">
    <property type="entry name" value="Fibronectin type III"/>
    <property type="match status" value="1"/>
</dbReference>
<sequence>MFRFCPGRPPPSVTWWRGSTLVDEKFAMTPLDVVRNELVINRLQRADLLATFTCQASNTNLTLPRSSSVTINMNLRPLDVRIISLKRPLSAGRKVELVCQSSGGRPPPQITWWLGKKKLSFVRDNVTVNDNYTTSSITFSPSIDDHGKVARRRCRNDEKSNVVNHVPRLSLSLGANMKHKAIREGSDVYFECNIQANPMVSDVGWKFEGKPLYSNIKQGVIVSNQSLVLQKVRKESRGHYQCVAANVEGEGESDRVPLRSGSALTKCSSPLSHPDPDTPVCKKRQNLVYGVARDEEAEISCEVEADPGELSFKWALNNSVETFDVKTFVVNGTASVATYRPRWKHSYGLLYCWAQNSIGVQREPCAFHIIPAGPPEAVKNCHVSNQTVTSLSVDCEPGDHGGLRQTFHLEVYNSALELLQRNVSSTDGAAFTVRDLPPGTAFILVLYGSNSKGRSNSVSISTNTLPSPERRTGPPEAVKNCHVSNQTVTSLSVDCEPGDHGGLRQTFHLEVYNSALELLQRNVSSTDGAAFTVRDLPPGTAFILVLYGSNSKGRSNSVSISTNTLPSPERRTANTDITTVSPVLGVLIGIVGALVLVAIVIVVVMRLRGDDTEKQVKTTNGKRRMT</sequence>
<dbReference type="HOGENOM" id="CLU_005939_5_0_1"/>
<dbReference type="EMBL" id="ABJB010062741">
    <property type="status" value="NOT_ANNOTATED_CDS"/>
    <property type="molecule type" value="Genomic_DNA"/>
</dbReference>
<dbReference type="VEuPathDB" id="VectorBase:ISCI007282"/>
<keyword evidence="5" id="KW-1133">Transmembrane helix</keyword>
<protein>
    <submittedName>
        <fullName evidence="8 9">Sidestep protein, putative</fullName>
    </submittedName>
</protein>
<feature type="compositionally biased region" description="Polar residues" evidence="4">
    <location>
        <begin position="454"/>
        <end position="466"/>
    </location>
</feature>
<dbReference type="PROSITE" id="PS50853">
    <property type="entry name" value="FN3"/>
    <property type="match status" value="2"/>
</dbReference>
<dbReference type="EMBL" id="ABJB010830871">
    <property type="status" value="NOT_ANNOTATED_CDS"/>
    <property type="molecule type" value="Genomic_DNA"/>
</dbReference>
<reference evidence="8 10" key="1">
    <citation type="submission" date="2008-03" db="EMBL/GenBank/DDBJ databases">
        <title>Annotation of Ixodes scapularis.</title>
        <authorList>
            <consortium name="Ixodes scapularis Genome Project Consortium"/>
            <person name="Caler E."/>
            <person name="Hannick L.I."/>
            <person name="Bidwell S."/>
            <person name="Joardar V."/>
            <person name="Thiagarajan M."/>
            <person name="Amedeo P."/>
            <person name="Galinsky K.J."/>
            <person name="Schobel S."/>
            <person name="Inman J."/>
            <person name="Hostetler J."/>
            <person name="Miller J."/>
            <person name="Hammond M."/>
            <person name="Megy K."/>
            <person name="Lawson D."/>
            <person name="Kodira C."/>
            <person name="Sutton G."/>
            <person name="Meyer J."/>
            <person name="Hill C.A."/>
            <person name="Birren B."/>
            <person name="Nene V."/>
            <person name="Collins F."/>
            <person name="Alarcon-Chaidez F."/>
            <person name="Wikel S."/>
            <person name="Strausberg R."/>
        </authorList>
    </citation>
    <scope>NUCLEOTIDE SEQUENCE [LARGE SCALE GENOMIC DNA]</scope>
    <source>
        <strain evidence="10">Wikel</strain>
        <strain evidence="8">Wikel colony</strain>
    </source>
</reference>
<dbReference type="EMBL" id="DS792316">
    <property type="protein sequence ID" value="EEC10241.1"/>
    <property type="molecule type" value="Genomic_DNA"/>
</dbReference>
<proteinExistence type="predicted"/>
<keyword evidence="3" id="KW-1015">Disulfide bond</keyword>
<dbReference type="EMBL" id="ABJB010974702">
    <property type="status" value="NOT_ANNOTATED_CDS"/>
    <property type="molecule type" value="Genomic_DNA"/>
</dbReference>
<accession>B7PUG9</accession>
<dbReference type="CDD" id="cd00063">
    <property type="entry name" value="FN3"/>
    <property type="match status" value="2"/>
</dbReference>
<dbReference type="InterPro" id="IPR003599">
    <property type="entry name" value="Ig_sub"/>
</dbReference>
<evidence type="ECO:0000259" key="6">
    <source>
        <dbReference type="PROSITE" id="PS50835"/>
    </source>
</evidence>
<dbReference type="EMBL" id="ABJB010185112">
    <property type="status" value="NOT_ANNOTATED_CDS"/>
    <property type="molecule type" value="Genomic_DNA"/>
</dbReference>
<dbReference type="VEuPathDB" id="VectorBase:ISCI013860"/>
<feature type="region of interest" description="Disordered" evidence="4">
    <location>
        <begin position="454"/>
        <end position="477"/>
    </location>
</feature>
<dbReference type="EMBL" id="ABJB010620881">
    <property type="status" value="NOT_ANNOTATED_CDS"/>
    <property type="molecule type" value="Genomic_DNA"/>
</dbReference>
<dbReference type="EnsemblMetazoa" id="ISCW007282-RA">
    <property type="protein sequence ID" value="ISCW007282-PA"/>
    <property type="gene ID" value="ISCW007282"/>
</dbReference>
<evidence type="ECO:0000259" key="7">
    <source>
        <dbReference type="PROSITE" id="PS50853"/>
    </source>
</evidence>
<evidence type="ECO:0000256" key="2">
    <source>
        <dbReference type="ARBA" id="ARBA00023136"/>
    </source>
</evidence>
<feature type="transmembrane region" description="Helical" evidence="5">
    <location>
        <begin position="583"/>
        <end position="605"/>
    </location>
</feature>
<dbReference type="InterPro" id="IPR036116">
    <property type="entry name" value="FN3_sf"/>
</dbReference>
<dbReference type="AlphaFoldDB" id="B7PUG9"/>
<dbReference type="Gene3D" id="2.60.40.10">
    <property type="entry name" value="Immunoglobulins"/>
    <property type="match status" value="5"/>
</dbReference>